<sequence length="274" mass="31271">MDFDNRLRLHNPANGVSDNAWIDGDDEPWYLDDEDNQVDEVIRAVVSPRRRRSMPRCKQTWHSDSSEPDIGAAPEEVDIEQLLAESLELSPILERVDYQGFSARNMHSQPLHTGAASQLHTLGDDVMIQRRYDSRRSVDLASQFKERFEQDQLLIEVFIFGAPIICWGPTQEHSRKGFSHSQTLPEFPKCEVPGSPPDIRSSLRVQVLTSRSRNRTKSQDSGIQPSFILLADPFMCFCHKRSISPRTKFRLGCSQCTLEFNSSRNKLLLIADTV</sequence>
<dbReference type="AlphaFoldDB" id="R7U6S9"/>
<name>R7U6S9_CAPTE</name>
<reference evidence="3" key="1">
    <citation type="submission" date="2012-12" db="EMBL/GenBank/DDBJ databases">
        <authorList>
            <person name="Hellsten U."/>
            <person name="Grimwood J."/>
            <person name="Chapman J.A."/>
            <person name="Shapiro H."/>
            <person name="Aerts A."/>
            <person name="Otillar R.P."/>
            <person name="Terry A.Y."/>
            <person name="Boore J.L."/>
            <person name="Simakov O."/>
            <person name="Marletaz F."/>
            <person name="Cho S.-J."/>
            <person name="Edsinger-Gonzales E."/>
            <person name="Havlak P."/>
            <person name="Kuo D.-H."/>
            <person name="Larsson T."/>
            <person name="Lv J."/>
            <person name="Arendt D."/>
            <person name="Savage R."/>
            <person name="Osoegawa K."/>
            <person name="de Jong P."/>
            <person name="Lindberg D.R."/>
            <person name="Seaver E.C."/>
            <person name="Weisblat D.A."/>
            <person name="Putnam N.H."/>
            <person name="Grigoriev I.V."/>
            <person name="Rokhsar D.S."/>
        </authorList>
    </citation>
    <scope>NUCLEOTIDE SEQUENCE</scope>
    <source>
        <strain evidence="3">I ESC-2004</strain>
    </source>
</reference>
<dbReference type="EMBL" id="AMQN01009021">
    <property type="status" value="NOT_ANNOTATED_CDS"/>
    <property type="molecule type" value="Genomic_DNA"/>
</dbReference>
<evidence type="ECO:0000313" key="1">
    <source>
        <dbReference type="EMBL" id="ELU02070.1"/>
    </source>
</evidence>
<organism evidence="1">
    <name type="scientific">Capitella teleta</name>
    <name type="common">Polychaete worm</name>
    <dbReference type="NCBI Taxonomy" id="283909"/>
    <lineage>
        <taxon>Eukaryota</taxon>
        <taxon>Metazoa</taxon>
        <taxon>Spiralia</taxon>
        <taxon>Lophotrochozoa</taxon>
        <taxon>Annelida</taxon>
        <taxon>Polychaeta</taxon>
        <taxon>Sedentaria</taxon>
        <taxon>Scolecida</taxon>
        <taxon>Capitellidae</taxon>
        <taxon>Capitella</taxon>
    </lineage>
</organism>
<evidence type="ECO:0000313" key="2">
    <source>
        <dbReference type="EnsemblMetazoa" id="CapteP218129"/>
    </source>
</evidence>
<accession>R7U6S9</accession>
<dbReference type="EnsemblMetazoa" id="CapteT218129">
    <property type="protein sequence ID" value="CapteP218129"/>
    <property type="gene ID" value="CapteG218129"/>
</dbReference>
<reference evidence="1 3" key="2">
    <citation type="journal article" date="2013" name="Nature">
        <title>Insights into bilaterian evolution from three spiralian genomes.</title>
        <authorList>
            <person name="Simakov O."/>
            <person name="Marletaz F."/>
            <person name="Cho S.J."/>
            <person name="Edsinger-Gonzales E."/>
            <person name="Havlak P."/>
            <person name="Hellsten U."/>
            <person name="Kuo D.H."/>
            <person name="Larsson T."/>
            <person name="Lv J."/>
            <person name="Arendt D."/>
            <person name="Savage R."/>
            <person name="Osoegawa K."/>
            <person name="de Jong P."/>
            <person name="Grimwood J."/>
            <person name="Chapman J.A."/>
            <person name="Shapiro H."/>
            <person name="Aerts A."/>
            <person name="Otillar R.P."/>
            <person name="Terry A.Y."/>
            <person name="Boore J.L."/>
            <person name="Grigoriev I.V."/>
            <person name="Lindberg D.R."/>
            <person name="Seaver E.C."/>
            <person name="Weisblat D.A."/>
            <person name="Putnam N.H."/>
            <person name="Rokhsar D.S."/>
        </authorList>
    </citation>
    <scope>NUCLEOTIDE SEQUENCE</scope>
    <source>
        <strain evidence="1 3">I ESC-2004</strain>
    </source>
</reference>
<protein>
    <submittedName>
        <fullName evidence="1 2">Uncharacterized protein</fullName>
    </submittedName>
</protein>
<keyword evidence="3" id="KW-1185">Reference proteome</keyword>
<evidence type="ECO:0000313" key="3">
    <source>
        <dbReference type="Proteomes" id="UP000014760"/>
    </source>
</evidence>
<dbReference type="HOGENOM" id="CLU_1016507_0_0_1"/>
<reference evidence="2" key="3">
    <citation type="submission" date="2015-06" db="UniProtKB">
        <authorList>
            <consortium name="EnsemblMetazoa"/>
        </authorList>
    </citation>
    <scope>IDENTIFICATION</scope>
</reference>
<dbReference type="Proteomes" id="UP000014760">
    <property type="component" value="Unassembled WGS sequence"/>
</dbReference>
<gene>
    <name evidence="1" type="ORF">CAPTEDRAFT_218129</name>
</gene>
<proteinExistence type="predicted"/>
<dbReference type="EMBL" id="KB304411">
    <property type="protein sequence ID" value="ELU02070.1"/>
    <property type="molecule type" value="Genomic_DNA"/>
</dbReference>